<dbReference type="RefSeq" id="WP_345082419.1">
    <property type="nucleotide sequence ID" value="NZ_BAABFA010000011.1"/>
</dbReference>
<dbReference type="SUPFAM" id="SSF81301">
    <property type="entry name" value="Nucleotidyltransferase"/>
    <property type="match status" value="1"/>
</dbReference>
<dbReference type="InterPro" id="IPR002934">
    <property type="entry name" value="Polymerase_NTP_transf_dom"/>
</dbReference>
<organism evidence="2 3">
    <name type="scientific">Nemorincola caseinilytica</name>
    <dbReference type="NCBI Taxonomy" id="2054315"/>
    <lineage>
        <taxon>Bacteria</taxon>
        <taxon>Pseudomonadati</taxon>
        <taxon>Bacteroidota</taxon>
        <taxon>Chitinophagia</taxon>
        <taxon>Chitinophagales</taxon>
        <taxon>Chitinophagaceae</taxon>
        <taxon>Nemorincola</taxon>
    </lineage>
</organism>
<dbReference type="PANTHER" id="PTHR43449:SF1">
    <property type="entry name" value="POLYMERASE BETA NUCLEOTIDYLTRANSFERASE DOMAIN-CONTAINING PROTEIN"/>
    <property type="match status" value="1"/>
</dbReference>
<dbReference type="Proteomes" id="UP001500067">
    <property type="component" value="Unassembled WGS sequence"/>
</dbReference>
<accession>A0ABP8NHX4</accession>
<dbReference type="EMBL" id="BAABFA010000011">
    <property type="protein sequence ID" value="GAA4466177.1"/>
    <property type="molecule type" value="Genomic_DNA"/>
</dbReference>
<keyword evidence="3" id="KW-1185">Reference proteome</keyword>
<name>A0ABP8NHX4_9BACT</name>
<evidence type="ECO:0000259" key="1">
    <source>
        <dbReference type="Pfam" id="PF01909"/>
    </source>
</evidence>
<evidence type="ECO:0000313" key="3">
    <source>
        <dbReference type="Proteomes" id="UP001500067"/>
    </source>
</evidence>
<protein>
    <recommendedName>
        <fullName evidence="1">Polymerase nucleotidyl transferase domain-containing protein</fullName>
    </recommendedName>
</protein>
<comment type="caution">
    <text evidence="2">The sequence shown here is derived from an EMBL/GenBank/DDBJ whole genome shotgun (WGS) entry which is preliminary data.</text>
</comment>
<evidence type="ECO:0000313" key="2">
    <source>
        <dbReference type="EMBL" id="GAA4466177.1"/>
    </source>
</evidence>
<feature type="domain" description="Polymerase nucleotidyl transferase" evidence="1">
    <location>
        <begin position="22"/>
        <end position="76"/>
    </location>
</feature>
<dbReference type="InterPro" id="IPR043519">
    <property type="entry name" value="NT_sf"/>
</dbReference>
<dbReference type="CDD" id="cd05403">
    <property type="entry name" value="NT_KNTase_like"/>
    <property type="match status" value="1"/>
</dbReference>
<reference evidence="3" key="1">
    <citation type="journal article" date="2019" name="Int. J. Syst. Evol. Microbiol.">
        <title>The Global Catalogue of Microorganisms (GCM) 10K type strain sequencing project: providing services to taxonomists for standard genome sequencing and annotation.</title>
        <authorList>
            <consortium name="The Broad Institute Genomics Platform"/>
            <consortium name="The Broad Institute Genome Sequencing Center for Infectious Disease"/>
            <person name="Wu L."/>
            <person name="Ma J."/>
        </authorList>
    </citation>
    <scope>NUCLEOTIDE SEQUENCE [LARGE SCALE GENOMIC DNA]</scope>
    <source>
        <strain evidence="3">JCM 32105</strain>
    </source>
</reference>
<proteinExistence type="predicted"/>
<gene>
    <name evidence="2" type="ORF">GCM10023093_19820</name>
</gene>
<sequence length="106" mass="11874">MAQSEIIRLVQAYIRLLNEAGLKIQKAFLYGSFARGQANKGSDIDVMLVSDTFNDNNVNEKAKTWLLARKVDIRIEPFAIGAQQFFSNNDSPLLDSVKKEGVEIIL</sequence>
<dbReference type="Gene3D" id="3.30.460.10">
    <property type="entry name" value="Beta Polymerase, domain 2"/>
    <property type="match status" value="1"/>
</dbReference>
<dbReference type="Pfam" id="PF01909">
    <property type="entry name" value="NTP_transf_2"/>
    <property type="match status" value="1"/>
</dbReference>
<dbReference type="PANTHER" id="PTHR43449">
    <property type="entry name" value="NUCLEOTIDYLTRANSFERASE"/>
    <property type="match status" value="1"/>
</dbReference>